<name>A0A6V7P4D3_ANACO</name>
<organism evidence="2">
    <name type="scientific">Ananas comosus var. bracteatus</name>
    <name type="common">red pineapple</name>
    <dbReference type="NCBI Taxonomy" id="296719"/>
    <lineage>
        <taxon>Eukaryota</taxon>
        <taxon>Viridiplantae</taxon>
        <taxon>Streptophyta</taxon>
        <taxon>Embryophyta</taxon>
        <taxon>Tracheophyta</taxon>
        <taxon>Spermatophyta</taxon>
        <taxon>Magnoliopsida</taxon>
        <taxon>Liliopsida</taxon>
        <taxon>Poales</taxon>
        <taxon>Bromeliaceae</taxon>
        <taxon>Bromelioideae</taxon>
        <taxon>Ananas</taxon>
    </lineage>
</organism>
<gene>
    <name evidence="2" type="ORF">CB5_LOCUS8903</name>
</gene>
<accession>A0A6V7P4D3</accession>
<protein>
    <submittedName>
        <fullName evidence="2">Uncharacterized protein</fullName>
    </submittedName>
</protein>
<evidence type="ECO:0000256" key="1">
    <source>
        <dbReference type="SAM" id="MobiDB-lite"/>
    </source>
</evidence>
<proteinExistence type="predicted"/>
<evidence type="ECO:0000313" key="2">
    <source>
        <dbReference type="EMBL" id="CAD1825692.1"/>
    </source>
</evidence>
<reference evidence="2" key="1">
    <citation type="submission" date="2020-07" db="EMBL/GenBank/DDBJ databases">
        <authorList>
            <person name="Lin J."/>
        </authorList>
    </citation>
    <scope>NUCLEOTIDE SEQUENCE</scope>
</reference>
<dbReference type="Pfam" id="PF05910">
    <property type="entry name" value="DUF868"/>
    <property type="match status" value="1"/>
</dbReference>
<dbReference type="EMBL" id="LR862145">
    <property type="protein sequence ID" value="CAD1825692.1"/>
    <property type="molecule type" value="Genomic_DNA"/>
</dbReference>
<dbReference type="InterPro" id="IPR008586">
    <property type="entry name" value="DUF868_pln"/>
</dbReference>
<sequence>MTTPLCRHRCREGHCGTATSERGVFSSVVAGAVAVDGEAPTLHYLGEFCTISFPFLAAPEPASGYFVSVAVDGEAAIVAGDLRGEAYRRAAARSASHGEALLISRREHMRMRWDIAKRGEVVRNLGAREDLVPGGREAAAEEEEKEKEKKKKKMVQNSPK</sequence>
<dbReference type="AlphaFoldDB" id="A0A6V7P4D3"/>
<feature type="region of interest" description="Disordered" evidence="1">
    <location>
        <begin position="132"/>
        <end position="160"/>
    </location>
</feature>